<feature type="chain" id="PRO_5001490374" description="C2H2-type domain-containing protein" evidence="1">
    <location>
        <begin position="20"/>
        <end position="136"/>
    </location>
</feature>
<comment type="caution">
    <text evidence="2">The sequence shown here is derived from an EMBL/GenBank/DDBJ whole genome shotgun (WGS) entry which is preliminary data.</text>
</comment>
<proteinExistence type="predicted"/>
<protein>
    <recommendedName>
        <fullName evidence="4">C2H2-type domain-containing protein</fullName>
    </recommendedName>
</protein>
<name>A0A016VPG2_9BILA</name>
<evidence type="ECO:0000313" key="2">
    <source>
        <dbReference type="EMBL" id="EYC29310.1"/>
    </source>
</evidence>
<keyword evidence="1" id="KW-0732">Signal</keyword>
<dbReference type="EMBL" id="JARK01001342">
    <property type="protein sequence ID" value="EYC29310.1"/>
    <property type="molecule type" value="Genomic_DNA"/>
</dbReference>
<evidence type="ECO:0000313" key="3">
    <source>
        <dbReference type="Proteomes" id="UP000024635"/>
    </source>
</evidence>
<dbReference type="OrthoDB" id="5859906at2759"/>
<evidence type="ECO:0008006" key="4">
    <source>
        <dbReference type="Google" id="ProtNLM"/>
    </source>
</evidence>
<dbReference type="AlphaFoldDB" id="A0A016VPG2"/>
<sequence>MRTLLISITICGLIDSIGGQAVPKPAIRVRLNKGVFEQASTIVAGLVEYEVPRIKVPPTQQCFPEGCVQSYPTNCFSKHRTTMHSREPPPFIHVAVLHRHHEHPLERKIMEAREIKRHHPEINSRDELTEALKLIA</sequence>
<gene>
    <name evidence="2" type="primary">Acey_s0006.g2904</name>
    <name evidence="2" type="ORF">Y032_0006g2904</name>
</gene>
<feature type="signal peptide" evidence="1">
    <location>
        <begin position="1"/>
        <end position="19"/>
    </location>
</feature>
<keyword evidence="3" id="KW-1185">Reference proteome</keyword>
<evidence type="ECO:0000256" key="1">
    <source>
        <dbReference type="SAM" id="SignalP"/>
    </source>
</evidence>
<dbReference type="Proteomes" id="UP000024635">
    <property type="component" value="Unassembled WGS sequence"/>
</dbReference>
<accession>A0A016VPG2</accession>
<reference evidence="3" key="1">
    <citation type="journal article" date="2015" name="Nat. Genet.">
        <title>The genome and transcriptome of the zoonotic hookworm Ancylostoma ceylanicum identify infection-specific gene families.</title>
        <authorList>
            <person name="Schwarz E.M."/>
            <person name="Hu Y."/>
            <person name="Antoshechkin I."/>
            <person name="Miller M.M."/>
            <person name="Sternberg P.W."/>
            <person name="Aroian R.V."/>
        </authorList>
    </citation>
    <scope>NUCLEOTIDE SEQUENCE</scope>
    <source>
        <strain evidence="3">HY135</strain>
    </source>
</reference>
<organism evidence="2 3">
    <name type="scientific">Ancylostoma ceylanicum</name>
    <dbReference type="NCBI Taxonomy" id="53326"/>
    <lineage>
        <taxon>Eukaryota</taxon>
        <taxon>Metazoa</taxon>
        <taxon>Ecdysozoa</taxon>
        <taxon>Nematoda</taxon>
        <taxon>Chromadorea</taxon>
        <taxon>Rhabditida</taxon>
        <taxon>Rhabditina</taxon>
        <taxon>Rhabditomorpha</taxon>
        <taxon>Strongyloidea</taxon>
        <taxon>Ancylostomatidae</taxon>
        <taxon>Ancylostomatinae</taxon>
        <taxon>Ancylostoma</taxon>
    </lineage>
</organism>